<name>A0A022W6D3_TRIRU</name>
<evidence type="ECO:0000313" key="2">
    <source>
        <dbReference type="EMBL" id="EZF53701.1"/>
    </source>
</evidence>
<organism evidence="2">
    <name type="scientific">Trichophyton rubrum CBS 288.86</name>
    <dbReference type="NCBI Taxonomy" id="1215330"/>
    <lineage>
        <taxon>Eukaryota</taxon>
        <taxon>Fungi</taxon>
        <taxon>Dikarya</taxon>
        <taxon>Ascomycota</taxon>
        <taxon>Pezizomycotina</taxon>
        <taxon>Eurotiomycetes</taxon>
        <taxon>Eurotiomycetidae</taxon>
        <taxon>Onygenales</taxon>
        <taxon>Arthrodermataceae</taxon>
        <taxon>Trichophyton</taxon>
    </lineage>
</organism>
<evidence type="ECO:0000256" key="1">
    <source>
        <dbReference type="SAM" id="MobiDB-lite"/>
    </source>
</evidence>
<gene>
    <name evidence="2" type="ORF">H103_03408</name>
</gene>
<proteinExistence type="predicted"/>
<dbReference type="AlphaFoldDB" id="A0A022W6D3"/>
<dbReference type="EMBL" id="KK207810">
    <property type="protein sequence ID" value="EZF53701.1"/>
    <property type="molecule type" value="Genomic_DNA"/>
</dbReference>
<dbReference type="HOGENOM" id="CLU_2086520_0_0_1"/>
<reference evidence="2" key="1">
    <citation type="submission" date="2014-02" db="EMBL/GenBank/DDBJ databases">
        <title>The Genome Sequence of Trichophyton rubrum (morphotype fischeri) CBS 288.86.</title>
        <authorList>
            <consortium name="The Broad Institute Genomics Platform"/>
            <person name="Cuomo C.A."/>
            <person name="White T.C."/>
            <person name="Graser Y."/>
            <person name="Martinez-Rossi N."/>
            <person name="Heitman J."/>
            <person name="Young S.K."/>
            <person name="Zeng Q."/>
            <person name="Gargeya S."/>
            <person name="Abouelleil A."/>
            <person name="Alvarado L."/>
            <person name="Chapman S.B."/>
            <person name="Gainer-Dewar J."/>
            <person name="Goldberg J."/>
            <person name="Griggs A."/>
            <person name="Gujja S."/>
            <person name="Hansen M."/>
            <person name="Howarth C."/>
            <person name="Imamovic A."/>
            <person name="Larimer J."/>
            <person name="Martinez D."/>
            <person name="Murphy C."/>
            <person name="Pearson M.D."/>
            <person name="Persinoti G."/>
            <person name="Poon T."/>
            <person name="Priest M."/>
            <person name="Roberts A.D."/>
            <person name="Saif S."/>
            <person name="Shea T.D."/>
            <person name="Sykes S.N."/>
            <person name="Wortman J."/>
            <person name="Nusbaum C."/>
            <person name="Birren B."/>
        </authorList>
    </citation>
    <scope>NUCLEOTIDE SEQUENCE [LARGE SCALE GENOMIC DNA]</scope>
    <source>
        <strain evidence="2">CBS 288.86</strain>
    </source>
</reference>
<protein>
    <submittedName>
        <fullName evidence="2">Uncharacterized protein</fullName>
    </submittedName>
</protein>
<feature type="compositionally biased region" description="Polar residues" evidence="1">
    <location>
        <begin position="106"/>
        <end position="117"/>
    </location>
</feature>
<accession>A0A022W6D3</accession>
<dbReference type="Proteomes" id="UP000023758">
    <property type="component" value="Unassembled WGS sequence"/>
</dbReference>
<feature type="region of interest" description="Disordered" evidence="1">
    <location>
        <begin position="97"/>
        <end position="117"/>
    </location>
</feature>
<sequence length="117" mass="12533">MAEEDEDEDKISLLLLVTGGGGDSTAVYVLSMALAVQNQAKGAAGQVSARRSVPTARGCYGVMACFLGWQSSGHRRHLKYYSLHGQTACKMHVAITDKHSRDQRPGRSTTPIAQPSS</sequence>